<dbReference type="SUPFAM" id="SSF52833">
    <property type="entry name" value="Thioredoxin-like"/>
    <property type="match status" value="1"/>
</dbReference>
<organism evidence="1">
    <name type="scientific">marine sediment metagenome</name>
    <dbReference type="NCBI Taxonomy" id="412755"/>
    <lineage>
        <taxon>unclassified sequences</taxon>
        <taxon>metagenomes</taxon>
        <taxon>ecological metagenomes</taxon>
    </lineage>
</organism>
<gene>
    <name evidence="1" type="ORF">S12H4_19219</name>
</gene>
<dbReference type="Gene3D" id="3.40.30.10">
    <property type="entry name" value="Glutaredoxin"/>
    <property type="match status" value="1"/>
</dbReference>
<sequence length="141" mass="15496">MKIVEMPAIASAFQEIKSRAEAHWRELWNSGQPVIMVGTATCGRAAGALEVLQTLRDEVKKQKLDCPVIEVGCMGHCYAEPIVIVSKPGYPAICYAHVNPVIAERLIKEFILGDDPCFEFVLGALEENDLIPSLADFPRAN</sequence>
<reference evidence="1" key="1">
    <citation type="journal article" date="2014" name="Front. Microbiol.">
        <title>High frequency of phylogenetically diverse reductive dehalogenase-homologous genes in deep subseafloor sedimentary metagenomes.</title>
        <authorList>
            <person name="Kawai M."/>
            <person name="Futagami T."/>
            <person name="Toyoda A."/>
            <person name="Takaki Y."/>
            <person name="Nishi S."/>
            <person name="Hori S."/>
            <person name="Arai W."/>
            <person name="Tsubouchi T."/>
            <person name="Morono Y."/>
            <person name="Uchiyama I."/>
            <person name="Ito T."/>
            <person name="Fujiyama A."/>
            <person name="Inagaki F."/>
            <person name="Takami H."/>
        </authorList>
    </citation>
    <scope>NUCLEOTIDE SEQUENCE</scope>
    <source>
        <strain evidence="1">Expedition CK06-06</strain>
    </source>
</reference>
<dbReference type="EMBL" id="BARW01009583">
    <property type="protein sequence ID" value="GAI82270.1"/>
    <property type="molecule type" value="Genomic_DNA"/>
</dbReference>
<evidence type="ECO:0008006" key="2">
    <source>
        <dbReference type="Google" id="ProtNLM"/>
    </source>
</evidence>
<evidence type="ECO:0000313" key="1">
    <source>
        <dbReference type="EMBL" id="GAI82270.1"/>
    </source>
</evidence>
<comment type="caution">
    <text evidence="1">The sequence shown here is derived from an EMBL/GenBank/DDBJ whole genome shotgun (WGS) entry which is preliminary data.</text>
</comment>
<proteinExistence type="predicted"/>
<dbReference type="AlphaFoldDB" id="X1T3S0"/>
<dbReference type="InterPro" id="IPR036249">
    <property type="entry name" value="Thioredoxin-like_sf"/>
</dbReference>
<feature type="non-terminal residue" evidence="1">
    <location>
        <position position="141"/>
    </location>
</feature>
<dbReference type="CDD" id="cd02980">
    <property type="entry name" value="TRX_Fd_family"/>
    <property type="match status" value="1"/>
</dbReference>
<accession>X1T3S0</accession>
<protein>
    <recommendedName>
        <fullName evidence="2">NADH-ubiquinone oxidoreductase 51kDa subunit FMN-binding domain-containing protein</fullName>
    </recommendedName>
</protein>
<name>X1T3S0_9ZZZZ</name>